<dbReference type="Pfam" id="PF25710">
    <property type="entry name" value="CrAss_Ring_3_4"/>
    <property type="match status" value="1"/>
</dbReference>
<sequence length="242" mass="27909">MTREEFSNGFDTMLNSYSASAKFGEESTKQSVSLDEYEKSLFLTKAQEDIVTSLYNGKNPYGDSFESTEEMRRYLSNLVVEKYLKPITNTNGTPLGITSTSTFFTLPEDLWFITMEFVILDNSKCKNEPRMKVYPTKQDEYLNIKDNPFRGANDRRALRLDLSEGNVEIICRYMIAVYYIRYIKKVPPIILTDLPEGLTIEKKSKASDCILHEALHQKILDRAVQLALQSKGYNLQRENRDS</sequence>
<name>A0A8S5MKB2_9CAUD</name>
<reference evidence="1" key="1">
    <citation type="journal article" date="2021" name="Proc. Natl. Acad. Sci. U.S.A.">
        <title>A Catalog of Tens of Thousands of Viruses from Human Metagenomes Reveals Hidden Associations with Chronic Diseases.</title>
        <authorList>
            <person name="Tisza M.J."/>
            <person name="Buck C.B."/>
        </authorList>
    </citation>
    <scope>NUCLEOTIDE SEQUENCE</scope>
    <source>
        <strain evidence="1">CtcfK29</strain>
    </source>
</reference>
<organism evidence="1">
    <name type="scientific">CrAss-like virus sp. ctcfK29</name>
    <dbReference type="NCBI Taxonomy" id="2826827"/>
    <lineage>
        <taxon>Viruses</taxon>
        <taxon>Duplodnaviria</taxon>
        <taxon>Heunggongvirae</taxon>
        <taxon>Uroviricota</taxon>
        <taxon>Caudoviricetes</taxon>
        <taxon>Crassvirales</taxon>
    </lineage>
</organism>
<evidence type="ECO:0000313" key="1">
    <source>
        <dbReference type="EMBL" id="DAD82355.1"/>
    </source>
</evidence>
<dbReference type="EMBL" id="BK014916">
    <property type="protein sequence ID" value="DAD82355.1"/>
    <property type="molecule type" value="Genomic_DNA"/>
</dbReference>
<protein>
    <submittedName>
        <fullName evidence="1">Uncharacterized protein</fullName>
    </submittedName>
</protein>
<proteinExistence type="predicted"/>
<accession>A0A8S5MKB2</accession>
<dbReference type="InterPro" id="IPR057877">
    <property type="entry name" value="CrAss_Ring_3_4"/>
</dbReference>